<evidence type="ECO:0000313" key="1">
    <source>
        <dbReference type="EMBL" id="KAB8069046.1"/>
    </source>
</evidence>
<dbReference type="Proteomes" id="UP000326565">
    <property type="component" value="Unassembled WGS sequence"/>
</dbReference>
<keyword evidence="2" id="KW-1185">Reference proteome</keyword>
<dbReference type="GO" id="GO:0016539">
    <property type="term" value="P:intein-mediated protein splicing"/>
    <property type="evidence" value="ECO:0007669"/>
    <property type="project" value="InterPro"/>
</dbReference>
<dbReference type="OrthoDB" id="5212at2759"/>
<protein>
    <submittedName>
        <fullName evidence="1">Uncharacterized protein</fullName>
    </submittedName>
</protein>
<dbReference type="SUPFAM" id="SSF51294">
    <property type="entry name" value="Hedgehog/intein (Hint) domain"/>
    <property type="match status" value="1"/>
</dbReference>
<gene>
    <name evidence="1" type="ORF">BDV29DRAFT_161839</name>
</gene>
<name>A0A5N5WKG8_9EURO</name>
<dbReference type="EMBL" id="ML732360">
    <property type="protein sequence ID" value="KAB8069046.1"/>
    <property type="molecule type" value="Genomic_DNA"/>
</dbReference>
<organism evidence="1 2">
    <name type="scientific">Aspergillus leporis</name>
    <dbReference type="NCBI Taxonomy" id="41062"/>
    <lineage>
        <taxon>Eukaryota</taxon>
        <taxon>Fungi</taxon>
        <taxon>Dikarya</taxon>
        <taxon>Ascomycota</taxon>
        <taxon>Pezizomycotina</taxon>
        <taxon>Eurotiomycetes</taxon>
        <taxon>Eurotiomycetidae</taxon>
        <taxon>Eurotiales</taxon>
        <taxon>Aspergillaceae</taxon>
        <taxon>Aspergillus</taxon>
        <taxon>Aspergillus subgen. Circumdati</taxon>
    </lineage>
</organism>
<dbReference type="InterPro" id="IPR006141">
    <property type="entry name" value="Intein_N"/>
</dbReference>
<reference evidence="1 2" key="1">
    <citation type="submission" date="2019-04" db="EMBL/GenBank/DDBJ databases">
        <title>Friends and foes A comparative genomics study of 23 Aspergillus species from section Flavi.</title>
        <authorList>
            <consortium name="DOE Joint Genome Institute"/>
            <person name="Kjaerbolling I."/>
            <person name="Vesth T."/>
            <person name="Frisvad J.C."/>
            <person name="Nybo J.L."/>
            <person name="Theobald S."/>
            <person name="Kildgaard S."/>
            <person name="Isbrandt T."/>
            <person name="Kuo A."/>
            <person name="Sato A."/>
            <person name="Lyhne E.K."/>
            <person name="Kogle M.E."/>
            <person name="Wiebenga A."/>
            <person name="Kun R.S."/>
            <person name="Lubbers R.J."/>
            <person name="Makela M.R."/>
            <person name="Barry K."/>
            <person name="Chovatia M."/>
            <person name="Clum A."/>
            <person name="Daum C."/>
            <person name="Haridas S."/>
            <person name="He G."/>
            <person name="LaButti K."/>
            <person name="Lipzen A."/>
            <person name="Mondo S."/>
            <person name="Riley R."/>
            <person name="Salamov A."/>
            <person name="Simmons B.A."/>
            <person name="Magnuson J.K."/>
            <person name="Henrissat B."/>
            <person name="Mortensen U.H."/>
            <person name="Larsen T.O."/>
            <person name="Devries R.P."/>
            <person name="Grigoriev I.V."/>
            <person name="Machida M."/>
            <person name="Baker S.E."/>
            <person name="Andersen M.R."/>
        </authorList>
    </citation>
    <scope>NUCLEOTIDE SEQUENCE [LARGE SCALE GENOMIC DNA]</scope>
    <source>
        <strain evidence="1 2">CBS 151.66</strain>
    </source>
</reference>
<dbReference type="PROSITE" id="PS50817">
    <property type="entry name" value="INTEIN_N_TER"/>
    <property type="match status" value="1"/>
</dbReference>
<dbReference type="AlphaFoldDB" id="A0A5N5WKG8"/>
<evidence type="ECO:0000313" key="2">
    <source>
        <dbReference type="Proteomes" id="UP000326565"/>
    </source>
</evidence>
<proteinExistence type="predicted"/>
<dbReference type="Gene3D" id="2.170.16.10">
    <property type="entry name" value="Hedgehog/Intein (Hint) domain"/>
    <property type="match status" value="1"/>
</dbReference>
<sequence length="768" mass="85601">MEEIIARFPSSHFGVFQGYSQLAKLSLTQTDDVIRATFATTQKDAGRPSTFHDHPVALMTANFLKKSSGWSYERVVFPNLDRNLSPNGSSIGRINHSVWQNGCLGLLANSFANAGFNYFQQDKYEGNIRVFNSEFDNHSTDLYAEYFRHVCGLAPSAKYVTQYQSILLSHAFKTLKRAQLATGGWTDPSMEMYTHFVKLLACGASDAEIQSIYNSFTTGEDAVDASAFPLIVPDKWKSYRAWLNKDQFGISDIKAQNLHQWYTRQASVMLPPVDLAYIFAQKFDYWKAATLSCFTAETHVLLADGTIAPINRIQKGDQVRSRIFCEGQQCEAESTVAFVSKPKRAGRNLYSYRTAPLVKFTENHPLVESSSGNGHFGGLILKFVNPDLARSTNPSWRSVPTIRIPEKLLEKHDGAVSDSNEILYDLVFEPETVVDLSKAHVDDGPTTYTVVDPSTGQTFDVASEAPVFQWFPCTMIFFEHMLRAMLEESHDTVSITSWLAHPDTILHESFWAEIGQAAWDKLSQHASTSDFPDGDIPFSFSVDGLLHADESLDPQTVADGFESLHSRLGRRITHEILTGWAHLPVVDESSTIPILLLNSFHTIGHHHTVPELKPRERDRQFHVSAFQGDQVIAARKITATRQGSHTFDLHSALDLSTGSTDECSSKGRHAQWAAGLEICDPFTGMIYRGRSLMHENAHAVVGLGQTTGGEYATIDVKVMRVSPQALRKQEHWDGARAMAFAAMLGQCFAANLVAQHFQSQHSILKNPL</sequence>
<dbReference type="InterPro" id="IPR036844">
    <property type="entry name" value="Hint_dom_sf"/>
</dbReference>
<accession>A0A5N5WKG8</accession>